<dbReference type="GO" id="GO:0004553">
    <property type="term" value="F:hydrolase activity, hydrolyzing O-glycosyl compounds"/>
    <property type="evidence" value="ECO:0007669"/>
    <property type="project" value="InterPro"/>
</dbReference>
<dbReference type="SUPFAM" id="SSF53955">
    <property type="entry name" value="Lysozyme-like"/>
    <property type="match status" value="1"/>
</dbReference>
<reference evidence="4 5" key="1">
    <citation type="submission" date="2023-11" db="EMBL/GenBank/DDBJ databases">
        <title>Peredibacter starrii A3.12.</title>
        <authorList>
            <person name="Mitchell R.J."/>
        </authorList>
    </citation>
    <scope>NUCLEOTIDE SEQUENCE [LARGE SCALE GENOMIC DNA]</scope>
    <source>
        <strain evidence="4 5">A3.12</strain>
    </source>
</reference>
<sequence>MNFFRTIILTTLGLSVAHASTGAYDNILNSEKLQLSRADHIIAEHMVNMVKFTEKGYINQEILTKVLNESEKSKNFAFFVPWLKSIQHISKINGTSDFITYCRQYTTRKETLPFERVLERLAGNYCRERTLESIGRDIDKTKTLSDEATLFIQENLKFFLTKKNKKNFAYFVQSQSDKPEILKKLSQEVTTYSVRHEIVPSQEVLQDILINEQITKLIQDKGFNPLQHQNVFYAEYGKLIELGYKAIDSKDANEKKIKDHYHFLKNYLELNQDHLPVGLCLTRMNDFAKSVFRNGYKDLSRDIFKFIVKKNNKEIQEDALFFYLWTYLSLNEFKDAQKLANQFNLIKKSTSIVDPRLKFWIAYIHEELNEKSDAIALYENIIVNHPLSYYGIMSTKKLQVLKPDSQFISFYTTNGAIAQAPVGLELKNLDDDHISSLIRLKAWSKIDNARFLKLELKRLNNHSMPALLVKYPTDKQQLVKSDLHLINAKIIQTSQNYLGTFRYLYEVLDKKEVLFNRSLLEVLYPKPYIEVLSKALKKDPLDPIVVLSLIRQESVFNPLARSPVGARGLMQLMPATARRLKRSVRDKHLVNPEINIELGTKYFKGLVKRYDGNLVYVLSAYNAGESRVERWKNLYFDTDATILKNIEAIPFLETRNYVKLIFRNIFFYKLLINEKQDVVDPRELNQIFDVKLGFNK</sequence>
<evidence type="ECO:0000259" key="3">
    <source>
        <dbReference type="Pfam" id="PF01464"/>
    </source>
</evidence>
<dbReference type="InterPro" id="IPR011990">
    <property type="entry name" value="TPR-like_helical_dom_sf"/>
</dbReference>
<evidence type="ECO:0000313" key="4">
    <source>
        <dbReference type="EMBL" id="WPU65351.1"/>
    </source>
</evidence>
<dbReference type="InterPro" id="IPR008258">
    <property type="entry name" value="Transglycosylase_SLT_dom_1"/>
</dbReference>
<gene>
    <name evidence="4" type="ORF">SOO65_01160</name>
</gene>
<dbReference type="GO" id="GO:0042597">
    <property type="term" value="C:periplasmic space"/>
    <property type="evidence" value="ECO:0007669"/>
    <property type="project" value="InterPro"/>
</dbReference>
<name>A0AAX4HQ31_9BACT</name>
<dbReference type="InterPro" id="IPR000189">
    <property type="entry name" value="Transglyc_AS"/>
</dbReference>
<dbReference type="RefSeq" id="WP_321395651.1">
    <property type="nucleotide sequence ID" value="NZ_CP139487.1"/>
</dbReference>
<dbReference type="GO" id="GO:0008933">
    <property type="term" value="F:peptidoglycan lytic transglycosylase activity"/>
    <property type="evidence" value="ECO:0007669"/>
    <property type="project" value="InterPro"/>
</dbReference>
<dbReference type="Gene3D" id="1.10.530.10">
    <property type="match status" value="1"/>
</dbReference>
<dbReference type="PANTHER" id="PTHR37423">
    <property type="entry name" value="SOLUBLE LYTIC MUREIN TRANSGLYCOSYLASE-RELATED"/>
    <property type="match status" value="1"/>
</dbReference>
<evidence type="ECO:0000256" key="2">
    <source>
        <dbReference type="ARBA" id="ARBA00022729"/>
    </source>
</evidence>
<dbReference type="KEGG" id="psti:SOO65_01160"/>
<accession>A0AAX4HQ31</accession>
<keyword evidence="2" id="KW-0732">Signal</keyword>
<dbReference type="PROSITE" id="PS00922">
    <property type="entry name" value="TRANSGLYCOSYLASE"/>
    <property type="match status" value="1"/>
</dbReference>
<comment type="similarity">
    <text evidence="1">Belongs to the transglycosylase Slt family.</text>
</comment>
<evidence type="ECO:0000256" key="1">
    <source>
        <dbReference type="ARBA" id="ARBA00007734"/>
    </source>
</evidence>
<dbReference type="AlphaFoldDB" id="A0AAX4HQ31"/>
<dbReference type="Pfam" id="PF01464">
    <property type="entry name" value="SLT"/>
    <property type="match status" value="1"/>
</dbReference>
<dbReference type="InterPro" id="IPR023346">
    <property type="entry name" value="Lysozyme-like_dom_sf"/>
</dbReference>
<dbReference type="SUPFAM" id="SSF48435">
    <property type="entry name" value="Bacterial muramidases"/>
    <property type="match status" value="1"/>
</dbReference>
<dbReference type="PANTHER" id="PTHR37423:SF2">
    <property type="entry name" value="MEMBRANE-BOUND LYTIC MUREIN TRANSGLYCOSYLASE C"/>
    <property type="match status" value="1"/>
</dbReference>
<dbReference type="InterPro" id="IPR008939">
    <property type="entry name" value="Lytic_TGlycosylase_superhlx_U"/>
</dbReference>
<keyword evidence="5" id="KW-1185">Reference proteome</keyword>
<dbReference type="CDD" id="cd13401">
    <property type="entry name" value="Slt70-like"/>
    <property type="match status" value="1"/>
</dbReference>
<dbReference type="Proteomes" id="UP001324634">
    <property type="component" value="Chromosome"/>
</dbReference>
<organism evidence="4 5">
    <name type="scientific">Peredibacter starrii</name>
    <dbReference type="NCBI Taxonomy" id="28202"/>
    <lineage>
        <taxon>Bacteria</taxon>
        <taxon>Pseudomonadati</taxon>
        <taxon>Bdellovibrionota</taxon>
        <taxon>Bacteriovoracia</taxon>
        <taxon>Bacteriovoracales</taxon>
        <taxon>Bacteriovoracaceae</taxon>
        <taxon>Peredibacter</taxon>
    </lineage>
</organism>
<proteinExistence type="inferred from homology"/>
<dbReference type="GO" id="GO:0016020">
    <property type="term" value="C:membrane"/>
    <property type="evidence" value="ECO:0007669"/>
    <property type="project" value="InterPro"/>
</dbReference>
<evidence type="ECO:0000313" key="5">
    <source>
        <dbReference type="Proteomes" id="UP001324634"/>
    </source>
</evidence>
<feature type="domain" description="Transglycosylase SLT" evidence="3">
    <location>
        <begin position="533"/>
        <end position="637"/>
    </location>
</feature>
<dbReference type="EMBL" id="CP139487">
    <property type="protein sequence ID" value="WPU65351.1"/>
    <property type="molecule type" value="Genomic_DNA"/>
</dbReference>
<dbReference type="GO" id="GO:0000270">
    <property type="term" value="P:peptidoglycan metabolic process"/>
    <property type="evidence" value="ECO:0007669"/>
    <property type="project" value="InterPro"/>
</dbReference>
<protein>
    <submittedName>
        <fullName evidence="4">Lytic transglycosylase domain-containing protein</fullName>
    </submittedName>
</protein>
<dbReference type="Gene3D" id="1.25.40.10">
    <property type="entry name" value="Tetratricopeptide repeat domain"/>
    <property type="match status" value="1"/>
</dbReference>